<comment type="similarity">
    <text evidence="15">Belongs to the G-protein coupled receptor 1 family. FSH/LSH/TSH subfamily.</text>
</comment>
<feature type="transmembrane region" description="Helical" evidence="15">
    <location>
        <begin position="554"/>
        <end position="575"/>
    </location>
</feature>
<dbReference type="InterPro" id="IPR032675">
    <property type="entry name" value="LRR_dom_sf"/>
</dbReference>
<dbReference type="PRINTS" id="PR01145">
    <property type="entry name" value="TSHRECEPTOR"/>
</dbReference>
<dbReference type="PANTHER" id="PTHR24372">
    <property type="entry name" value="GLYCOPROTEIN HORMONE RECEPTOR"/>
    <property type="match status" value="1"/>
</dbReference>
<dbReference type="Pfam" id="PF13306">
    <property type="entry name" value="LRR_5"/>
    <property type="match status" value="2"/>
</dbReference>
<keyword evidence="7" id="KW-0677">Repeat</keyword>
<feature type="compositionally biased region" description="Polar residues" evidence="16">
    <location>
        <begin position="845"/>
        <end position="856"/>
    </location>
</feature>
<comment type="function">
    <text evidence="15">Receptor for the thyroid-stimulating hormone (TSH) or thyrotropin. Also acts as a receptor for the heterodimeric glycoprotein hormone (GPHA2:GPHB5) or thyrostimulin. The activity of this receptor is mediated by G proteins which activate adenylate cyclase. Plays a central role in controlling thyroid cell metabolism.</text>
</comment>
<keyword evidence="5 15" id="KW-0812">Transmembrane</keyword>
<keyword evidence="10 15" id="KW-0472">Membrane</keyword>
<evidence type="ECO:0000256" key="7">
    <source>
        <dbReference type="ARBA" id="ARBA00022737"/>
    </source>
</evidence>
<dbReference type="Pfam" id="PF00001">
    <property type="entry name" value="7tm_1"/>
    <property type="match status" value="1"/>
</dbReference>
<dbReference type="Proteomes" id="UP000264840">
    <property type="component" value="Unplaced"/>
</dbReference>
<evidence type="ECO:0000256" key="12">
    <source>
        <dbReference type="ARBA" id="ARBA00023170"/>
    </source>
</evidence>
<evidence type="ECO:0000256" key="6">
    <source>
        <dbReference type="ARBA" id="ARBA00022729"/>
    </source>
</evidence>
<comment type="subcellular location">
    <subcellularLocation>
        <location evidence="1">Basolateral cell membrane</location>
        <topology evidence="1">Multi-pass membrane protein</topology>
    </subcellularLocation>
    <subcellularLocation>
        <location evidence="15">Cell membrane</location>
        <topology evidence="15">Multi-pass membrane protein</topology>
    </subcellularLocation>
</comment>
<feature type="transmembrane region" description="Helical" evidence="15">
    <location>
        <begin position="673"/>
        <end position="694"/>
    </location>
</feature>
<dbReference type="PANTHER" id="PTHR24372:SF0">
    <property type="entry name" value="THYROTROPIN RECEPTOR"/>
    <property type="match status" value="1"/>
</dbReference>
<keyword evidence="3 15" id="KW-1003">Cell membrane</keyword>
<feature type="region of interest" description="Disordered" evidence="16">
    <location>
        <begin position="845"/>
        <end position="905"/>
    </location>
</feature>
<feature type="region of interest" description="Disordered" evidence="16">
    <location>
        <begin position="1"/>
        <end position="24"/>
    </location>
</feature>
<name>A0A3Q2WT89_HAPBU</name>
<dbReference type="GeneTree" id="ENSGT00940000156510"/>
<feature type="transmembrane region" description="Helical" evidence="15">
    <location>
        <begin position="587"/>
        <end position="611"/>
    </location>
</feature>
<keyword evidence="11" id="KW-1015">Disulfide bond</keyword>
<feature type="transmembrane region" description="Helical" evidence="15">
    <location>
        <begin position="761"/>
        <end position="784"/>
    </location>
</feature>
<dbReference type="PRINTS" id="PR00237">
    <property type="entry name" value="GPCRRHODOPSN"/>
</dbReference>
<feature type="compositionally biased region" description="Polar residues" evidence="16">
    <location>
        <begin position="884"/>
        <end position="895"/>
    </location>
</feature>
<dbReference type="InterPro" id="IPR002131">
    <property type="entry name" value="Gphrmn_rcpt_fam"/>
</dbReference>
<evidence type="ECO:0000256" key="5">
    <source>
        <dbReference type="ARBA" id="ARBA00022692"/>
    </source>
</evidence>
<dbReference type="InterPro" id="IPR017452">
    <property type="entry name" value="GPCR_Rhodpsn_7TM"/>
</dbReference>
<dbReference type="CDD" id="cd15964">
    <property type="entry name" value="7tmA_TSH-R"/>
    <property type="match status" value="1"/>
</dbReference>
<dbReference type="RefSeq" id="XP_005917137.1">
    <property type="nucleotide sequence ID" value="XM_005917075.2"/>
</dbReference>
<evidence type="ECO:0000256" key="4">
    <source>
        <dbReference type="ARBA" id="ARBA00022614"/>
    </source>
</evidence>
<dbReference type="FunFam" id="1.20.1070.10:FF:000019">
    <property type="entry name" value="Lutropin-choriogonadotropic hormone receptor"/>
    <property type="match status" value="1"/>
</dbReference>
<organism evidence="18 19">
    <name type="scientific">Haplochromis burtoni</name>
    <name type="common">Burton's mouthbrooder</name>
    <name type="synonym">Chromis burtoni</name>
    <dbReference type="NCBI Taxonomy" id="8153"/>
    <lineage>
        <taxon>Eukaryota</taxon>
        <taxon>Metazoa</taxon>
        <taxon>Chordata</taxon>
        <taxon>Craniata</taxon>
        <taxon>Vertebrata</taxon>
        <taxon>Euteleostomi</taxon>
        <taxon>Actinopterygii</taxon>
        <taxon>Neopterygii</taxon>
        <taxon>Teleostei</taxon>
        <taxon>Neoteleostei</taxon>
        <taxon>Acanthomorphata</taxon>
        <taxon>Ovalentaria</taxon>
        <taxon>Cichlomorphae</taxon>
        <taxon>Cichliformes</taxon>
        <taxon>Cichlidae</taxon>
        <taxon>African cichlids</taxon>
        <taxon>Pseudocrenilabrinae</taxon>
        <taxon>Haplochromini</taxon>
        <taxon>Haplochromis</taxon>
    </lineage>
</organism>
<dbReference type="GO" id="GO:0009755">
    <property type="term" value="P:hormone-mediated signaling pathway"/>
    <property type="evidence" value="ECO:0007669"/>
    <property type="project" value="TreeGrafter"/>
</dbReference>
<evidence type="ECO:0000313" key="18">
    <source>
        <dbReference type="Ensembl" id="ENSHBUP00000029020.1"/>
    </source>
</evidence>
<dbReference type="CTD" id="7253"/>
<gene>
    <name evidence="15" type="primary">TSHR</name>
</gene>
<evidence type="ECO:0000256" key="8">
    <source>
        <dbReference type="ARBA" id="ARBA00022989"/>
    </source>
</evidence>
<dbReference type="Gene3D" id="1.20.1070.10">
    <property type="entry name" value="Rhodopsin 7-helix transmembrane proteins"/>
    <property type="match status" value="1"/>
</dbReference>
<keyword evidence="13" id="KW-0325">Glycoprotein</keyword>
<keyword evidence="6" id="KW-0732">Signal</keyword>
<evidence type="ECO:0000259" key="17">
    <source>
        <dbReference type="PROSITE" id="PS50262"/>
    </source>
</evidence>
<dbReference type="OrthoDB" id="5981530at2759"/>
<dbReference type="GeneID" id="102309782"/>
<evidence type="ECO:0000256" key="14">
    <source>
        <dbReference type="ARBA" id="ARBA00023224"/>
    </source>
</evidence>
<dbReference type="Gene3D" id="3.80.10.10">
    <property type="entry name" value="Ribonuclease Inhibitor"/>
    <property type="match status" value="1"/>
</dbReference>
<evidence type="ECO:0000256" key="11">
    <source>
        <dbReference type="ARBA" id="ARBA00023157"/>
    </source>
</evidence>
<evidence type="ECO:0000256" key="15">
    <source>
        <dbReference type="RuleBase" id="RU361222"/>
    </source>
</evidence>
<keyword evidence="14 15" id="KW-0807">Transducer</keyword>
<protein>
    <recommendedName>
        <fullName evidence="2 15">Thyrotropin receptor</fullName>
    </recommendedName>
</protein>
<evidence type="ECO:0000256" key="9">
    <source>
        <dbReference type="ARBA" id="ARBA00023040"/>
    </source>
</evidence>
<dbReference type="SUPFAM" id="SSF52058">
    <property type="entry name" value="L domain-like"/>
    <property type="match status" value="1"/>
</dbReference>
<dbReference type="SUPFAM" id="SSF81321">
    <property type="entry name" value="Family A G protein-coupled receptor-like"/>
    <property type="match status" value="1"/>
</dbReference>
<keyword evidence="9 15" id="KW-0297">G-protein coupled receptor</keyword>
<accession>A0A3Q2WT89</accession>
<feature type="domain" description="G-protein coupled receptors family 1 profile" evidence="17">
    <location>
        <begin position="566"/>
        <end position="813"/>
    </location>
</feature>
<dbReference type="PROSITE" id="PS50262">
    <property type="entry name" value="G_PROTEIN_RECEP_F1_2"/>
    <property type="match status" value="1"/>
</dbReference>
<dbReference type="InterPro" id="IPR026906">
    <property type="entry name" value="LRR_5"/>
</dbReference>
<reference evidence="18" key="1">
    <citation type="submission" date="2025-08" db="UniProtKB">
        <authorList>
            <consortium name="Ensembl"/>
        </authorList>
    </citation>
    <scope>IDENTIFICATION</scope>
</reference>
<feature type="compositionally biased region" description="Basic and acidic residues" evidence="16">
    <location>
        <begin position="896"/>
        <end position="905"/>
    </location>
</feature>
<evidence type="ECO:0000256" key="3">
    <source>
        <dbReference type="ARBA" id="ARBA00022475"/>
    </source>
</evidence>
<evidence type="ECO:0000256" key="1">
    <source>
        <dbReference type="ARBA" id="ARBA00004554"/>
    </source>
</evidence>
<keyword evidence="4" id="KW-0433">Leucine-rich repeat</keyword>
<evidence type="ECO:0000256" key="2">
    <source>
        <dbReference type="ARBA" id="ARBA00017324"/>
    </source>
</evidence>
<keyword evidence="12 15" id="KW-0675">Receptor</keyword>
<reference evidence="18" key="2">
    <citation type="submission" date="2025-09" db="UniProtKB">
        <authorList>
            <consortium name="Ensembl"/>
        </authorList>
    </citation>
    <scope>IDENTIFICATION</scope>
</reference>
<proteinExistence type="inferred from homology"/>
<dbReference type="GO" id="GO:0007189">
    <property type="term" value="P:adenylate cyclase-activating G protein-coupled receptor signaling pathway"/>
    <property type="evidence" value="ECO:0007669"/>
    <property type="project" value="TreeGrafter"/>
</dbReference>
<dbReference type="PRINTS" id="PR00373">
    <property type="entry name" value="GLYCHORMONER"/>
</dbReference>
<dbReference type="STRING" id="8153.ENSHBUP00000029020"/>
<keyword evidence="19" id="KW-1185">Reference proteome</keyword>
<evidence type="ECO:0000256" key="16">
    <source>
        <dbReference type="SAM" id="MobiDB-lite"/>
    </source>
</evidence>
<dbReference type="GO" id="GO:0008528">
    <property type="term" value="F:G protein-coupled peptide receptor activity"/>
    <property type="evidence" value="ECO:0007669"/>
    <property type="project" value="TreeGrafter"/>
</dbReference>
<feature type="transmembrane region" description="Helical" evidence="15">
    <location>
        <begin position="631"/>
        <end position="652"/>
    </location>
</feature>
<keyword evidence="8 15" id="KW-1133">Transmembrane helix</keyword>
<dbReference type="GO" id="GO:0016323">
    <property type="term" value="C:basolateral plasma membrane"/>
    <property type="evidence" value="ECO:0007669"/>
    <property type="project" value="UniProtKB-SubCell"/>
</dbReference>
<dbReference type="Ensembl" id="ENSHBUT00000018737.1">
    <property type="protein sequence ID" value="ENSHBUP00000029020.1"/>
    <property type="gene ID" value="ENSHBUG00000013171.1"/>
</dbReference>
<evidence type="ECO:0000256" key="13">
    <source>
        <dbReference type="ARBA" id="ARBA00023180"/>
    </source>
</evidence>
<feature type="transmembrane region" description="Helical" evidence="15">
    <location>
        <begin position="714"/>
        <end position="740"/>
    </location>
</feature>
<sequence length="905" mass="101077">MSKTFKIPANPTQEGGGLHSAQHQTVSIISPSPPAAEENLQTHQSRSCPSYSIHSFTENSCGPVKQTVHNSAVQLHLVTLRIIHEKQQTAQAIRDSLTQTGRFLCGCGLQGDYHRNPTLASVQQHFSMQVITCALFTLVTLPISTASEADSCPAVCECSEWKTLTISCFDIDILPRFPASTETLWLFETRLSSVPADAFANVVNISRIYISVDTTLQRLEKHSFYSLRKITHIEIRNAKSLTYIDPEAFKHLPELKYLGIFNTGLTFFPDLSNIHSNDMNFILEIVDQPYITEIPANAFCGITSEVLTVMLYGNGFRSVRHHAFNGTKLDQVDLHRNKYLTEMDDRCFAGTISGPILLDVSQTGITSLPTTGMDSVRELKARDAWALKKLPPIKTFKHLTVANLTYPSHCCGFKNLKKKRGFLEYIICNLTALYDQHQKRSVGPLRMPSLQEDSVVETLPDRELKDGGHRESQQDWKSGDVHGSLHYHAYFGGHPDEDVGFGETLKNPQEDNSQEFDNRYDYVVCEEGEEVACAPAPDEFNPCEDIMGFGFLRVSVWFVSLLAVLGNVVVLLVLLTSHYKLSVSRFLMCHLAFADLCMGIYLLLIASVDLYTRAEYFNHAIDWQTGPGCGLAGFFTVFASELSVYTLTAITLERWYAITFAMRLDRKLHLHHAAAVMLGGWVFCILLALLPLVGVSSYQKVSICLPMDTESAAAQIYIMSVLVLNILAFFIICACYFKIYCTVHNPHYHSGSKDTNIAKRMAVLIFTDFLCMAPISFYAISAVLDRPLITVSNSKILLVLFYPLNSCANPFLYAIFTKAFRGDIFILLSKVGLCQQRAQLFRGQTVSSKGSSGTSQIRRDKDKSRKGGSIGQEEVPIHLKRSAGHTSHQAISQQKNPEESQRLDT</sequence>
<dbReference type="AlphaFoldDB" id="A0A3Q2WT89"/>
<dbReference type="PROSITE" id="PS00237">
    <property type="entry name" value="G_PROTEIN_RECEP_F1_1"/>
    <property type="match status" value="1"/>
</dbReference>
<evidence type="ECO:0000313" key="19">
    <source>
        <dbReference type="Proteomes" id="UP000264840"/>
    </source>
</evidence>
<dbReference type="GO" id="GO:0004996">
    <property type="term" value="F:thyroid-stimulating hormone receptor activity"/>
    <property type="evidence" value="ECO:0007669"/>
    <property type="project" value="InterPro"/>
</dbReference>
<dbReference type="InterPro" id="IPR002274">
    <property type="entry name" value="TSH_rcpt"/>
</dbReference>
<dbReference type="InterPro" id="IPR000276">
    <property type="entry name" value="GPCR_Rhodpsn"/>
</dbReference>
<feature type="transmembrane region" description="Helical" evidence="15">
    <location>
        <begin position="796"/>
        <end position="816"/>
    </location>
</feature>
<evidence type="ECO:0000256" key="10">
    <source>
        <dbReference type="ARBA" id="ARBA00023136"/>
    </source>
</evidence>